<dbReference type="AlphaFoldDB" id="A0A9X1X0G3"/>
<dbReference type="EMBL" id="JAKUML010000002">
    <property type="protein sequence ID" value="MCJ8145601.1"/>
    <property type="molecule type" value="Genomic_DNA"/>
</dbReference>
<name>A0A9X1X0G3_9GAMM</name>
<evidence type="ECO:0000313" key="2">
    <source>
        <dbReference type="EMBL" id="MCJ8145601.1"/>
    </source>
</evidence>
<reference evidence="2" key="1">
    <citation type="submission" date="2022-02" db="EMBL/GenBank/DDBJ databases">
        <title>Acinetobacter A3.8 sp. nov., isolated from Sediment (Zhairuo Island).</title>
        <authorList>
            <person name="Zheng K."/>
        </authorList>
    </citation>
    <scope>NUCLEOTIDE SEQUENCE</scope>
    <source>
        <strain evidence="2">A3.8</strain>
    </source>
</reference>
<keyword evidence="3" id="KW-1185">Reference proteome</keyword>
<organism evidence="2 3">
    <name type="scientific">Acinetobacter sedimenti</name>
    <dbReference type="NCBI Taxonomy" id="2919922"/>
    <lineage>
        <taxon>Bacteria</taxon>
        <taxon>Pseudomonadati</taxon>
        <taxon>Pseudomonadota</taxon>
        <taxon>Gammaproteobacteria</taxon>
        <taxon>Moraxellales</taxon>
        <taxon>Moraxellaceae</taxon>
        <taxon>Acinetobacter</taxon>
    </lineage>
</organism>
<dbReference type="RefSeq" id="WP_241570309.1">
    <property type="nucleotide sequence ID" value="NZ_JAKUML010000002.1"/>
</dbReference>
<accession>A0A9X1X0G3</accession>
<protein>
    <submittedName>
        <fullName evidence="2">Uncharacterized protein</fullName>
    </submittedName>
</protein>
<feature type="compositionally biased region" description="Low complexity" evidence="1">
    <location>
        <begin position="76"/>
        <end position="87"/>
    </location>
</feature>
<evidence type="ECO:0000256" key="1">
    <source>
        <dbReference type="SAM" id="MobiDB-lite"/>
    </source>
</evidence>
<comment type="caution">
    <text evidence="2">The sequence shown here is derived from an EMBL/GenBank/DDBJ whole genome shotgun (WGS) entry which is preliminary data.</text>
</comment>
<sequence length="93" mass="10922">MRIEHSTRQLYVLFENGGKEQIDETHPRWDEIMAHFYHKSFANIEAVFQDKAKQDHWLKKAINDVKNHEEGQTITSHHQSSSFSFQSAQHGNS</sequence>
<gene>
    <name evidence="2" type="ORF">MKI79_01520</name>
</gene>
<proteinExistence type="predicted"/>
<feature type="region of interest" description="Disordered" evidence="1">
    <location>
        <begin position="71"/>
        <end position="93"/>
    </location>
</feature>
<dbReference type="Proteomes" id="UP001139701">
    <property type="component" value="Unassembled WGS sequence"/>
</dbReference>
<evidence type="ECO:0000313" key="3">
    <source>
        <dbReference type="Proteomes" id="UP001139701"/>
    </source>
</evidence>